<evidence type="ECO:0000313" key="12">
    <source>
        <dbReference type="Proteomes" id="UP000682877"/>
    </source>
</evidence>
<keyword evidence="12" id="KW-1185">Reference proteome</keyword>
<dbReference type="Pfam" id="PF00225">
    <property type="entry name" value="Kinesin"/>
    <property type="match status" value="1"/>
</dbReference>
<dbReference type="SUPFAM" id="SSF52540">
    <property type="entry name" value="P-loop containing nucleoside triphosphate hydrolases"/>
    <property type="match status" value="1"/>
</dbReference>
<dbReference type="FunFam" id="3.40.850.10:FF:000074">
    <property type="entry name" value="p-loop containing nucleoside triphosphate hydrolase superfamily protein"/>
    <property type="match status" value="1"/>
</dbReference>
<evidence type="ECO:0000256" key="7">
    <source>
        <dbReference type="PROSITE-ProRule" id="PRU00283"/>
    </source>
</evidence>
<keyword evidence="4 7" id="KW-0067">ATP-binding</keyword>
<evidence type="ECO:0000259" key="10">
    <source>
        <dbReference type="PROSITE" id="PS50067"/>
    </source>
</evidence>
<evidence type="ECO:0000256" key="2">
    <source>
        <dbReference type="ARBA" id="ARBA00022701"/>
    </source>
</evidence>
<evidence type="ECO:0000256" key="4">
    <source>
        <dbReference type="ARBA" id="ARBA00022840"/>
    </source>
</evidence>
<organism evidence="11 12">
    <name type="scientific">Arabidopsis arenosa</name>
    <name type="common">Sand rock-cress</name>
    <name type="synonym">Cardaminopsis arenosa</name>
    <dbReference type="NCBI Taxonomy" id="38785"/>
    <lineage>
        <taxon>Eukaryota</taxon>
        <taxon>Viridiplantae</taxon>
        <taxon>Streptophyta</taxon>
        <taxon>Embryophyta</taxon>
        <taxon>Tracheophyta</taxon>
        <taxon>Spermatophyta</taxon>
        <taxon>Magnoliopsida</taxon>
        <taxon>eudicotyledons</taxon>
        <taxon>Gunneridae</taxon>
        <taxon>Pentapetalae</taxon>
        <taxon>rosids</taxon>
        <taxon>malvids</taxon>
        <taxon>Brassicales</taxon>
        <taxon>Brassicaceae</taxon>
        <taxon>Camelineae</taxon>
        <taxon>Arabidopsis</taxon>
    </lineage>
</organism>
<evidence type="ECO:0000256" key="9">
    <source>
        <dbReference type="SAM" id="MobiDB-lite"/>
    </source>
</evidence>
<sequence>MERTRSKPVRDLPETIHSLLGLKSHMTSDWVKSVCNIVKNNSSTSKEEEDDSVSTDLQSIRDQLSALTVQVNDQNKQRRQILNEFLDLKGNMRVFCRVKPLGASEKLRPPVASDTRNVIIKLSETKRKTYNFDRVFQPDSSQDDVFLEIEPVIKSVIDGYNACIFAYGQTGTGKTYTMEGLPNSPGIVPRAIKGLFKQVEESNHKFLIHFSMLEIYMGNLKDLLLSQATKPISPIPPSLSIHADPNGEVDIDNLVNLKVDDFNQVFKLYKEGCRNRATASTNSNSASSRSHCMIRVSITCLGAPERRRETNKIWLVDLGGSERVLKTRATGRRFDEGKAINLSLSALGDVINSLQRKNSHIPYRNSKLTQVLKDSLGQDSKTLMLVHISPKEDDLCETICSLNFATRAKNIHLGQDESTEEQEKKEAVMMNLQKMMEKIEQEREMSLREMRNLNKTLEKLTGKPHVIEEEEKDVIREEIQVTPKKPRNKSRRASDVFPSFMRPTASSRRLSGADFSVTPNASGYKSRRNSMISVRAESVRLPVKKNRYDSACDSSDRSVSKSTYVMHQNTADDATVYSQDISECDIKLVVSEHKPKALQMGPGSATKSHSKIGNFEKDVAQKMGGTEFSRINSWLRSQSENRSYVLDKDQLPATPRNRSLEKSSTQSLTTEKITGNEFLEKLEDIEDSKTDETVVKPTQMLKKLFELQCLCSAEEEDQILSRFPNPGYEDVDECLYPPVLENDGFSQHIDNEWFGVNHSADWERDSPATIPLLERESDLKQLLPEVGLDRSLKPRGLAFAEDVSPPLLRAQETLGERGKAPTLMQKVQALCFRILLGLGFIDVGYGNDFFSGLTKCQKHQGFKSGSRLVADPWNNLSVYPQFMEYPM</sequence>
<gene>
    <name evidence="11" type="ORF">AARE701A_LOCUS3689</name>
</gene>
<evidence type="ECO:0000256" key="6">
    <source>
        <dbReference type="ARBA" id="ARBA00023175"/>
    </source>
</evidence>
<protein>
    <recommendedName>
        <fullName evidence="10">Kinesin motor domain-containing protein</fullName>
    </recommendedName>
</protein>
<keyword evidence="2" id="KW-0493">Microtubule</keyword>
<dbReference type="PANTHER" id="PTHR47972:SF23">
    <property type="entry name" value="KINESIN MOTOR DOMAIN-CONTAINING PROTEIN"/>
    <property type="match status" value="1"/>
</dbReference>
<evidence type="ECO:0000256" key="1">
    <source>
        <dbReference type="ARBA" id="ARBA00010899"/>
    </source>
</evidence>
<keyword evidence="3 7" id="KW-0547">Nucleotide-binding</keyword>
<feature type="domain" description="Kinesin motor" evidence="10">
    <location>
        <begin position="91"/>
        <end position="411"/>
    </location>
</feature>
<dbReference type="InterPro" id="IPR001752">
    <property type="entry name" value="Kinesin_motor_dom"/>
</dbReference>
<evidence type="ECO:0000256" key="5">
    <source>
        <dbReference type="ARBA" id="ARBA00023054"/>
    </source>
</evidence>
<dbReference type="PROSITE" id="PS50067">
    <property type="entry name" value="KINESIN_MOTOR_2"/>
    <property type="match status" value="1"/>
</dbReference>
<proteinExistence type="inferred from homology"/>
<accession>A0A8S1ZK91</accession>
<name>A0A8S1ZK91_ARAAE</name>
<evidence type="ECO:0000256" key="8">
    <source>
        <dbReference type="SAM" id="Coils"/>
    </source>
</evidence>
<dbReference type="Gene3D" id="3.40.850.10">
    <property type="entry name" value="Kinesin motor domain"/>
    <property type="match status" value="1"/>
</dbReference>
<keyword evidence="6 7" id="KW-0505">Motor protein</keyword>
<dbReference type="PRINTS" id="PR00380">
    <property type="entry name" value="KINESINHEAVY"/>
</dbReference>
<dbReference type="InterPro" id="IPR027640">
    <property type="entry name" value="Kinesin-like_fam"/>
</dbReference>
<reference evidence="11" key="1">
    <citation type="submission" date="2021-01" db="EMBL/GenBank/DDBJ databases">
        <authorList>
            <person name="Bezrukov I."/>
        </authorList>
    </citation>
    <scope>NUCLEOTIDE SEQUENCE</scope>
</reference>
<evidence type="ECO:0000313" key="11">
    <source>
        <dbReference type="EMBL" id="CAE5960239.1"/>
    </source>
</evidence>
<dbReference type="InterPro" id="IPR027417">
    <property type="entry name" value="P-loop_NTPase"/>
</dbReference>
<dbReference type="GO" id="GO:0008017">
    <property type="term" value="F:microtubule binding"/>
    <property type="evidence" value="ECO:0007669"/>
    <property type="project" value="InterPro"/>
</dbReference>
<dbReference type="GO" id="GO:0005874">
    <property type="term" value="C:microtubule"/>
    <property type="evidence" value="ECO:0007669"/>
    <property type="project" value="UniProtKB-KW"/>
</dbReference>
<feature type="coiled-coil region" evidence="8">
    <location>
        <begin position="57"/>
        <end position="84"/>
    </location>
</feature>
<comment type="similarity">
    <text evidence="1">Belongs to the TRAFAC class myosin-kinesin ATPase superfamily. Kinesin family. KIN-14 subfamily.</text>
</comment>
<feature type="region of interest" description="Disordered" evidence="9">
    <location>
        <begin position="645"/>
        <end position="667"/>
    </location>
</feature>
<dbReference type="GO" id="GO:0005524">
    <property type="term" value="F:ATP binding"/>
    <property type="evidence" value="ECO:0007669"/>
    <property type="project" value="UniProtKB-UniRule"/>
</dbReference>
<dbReference type="GO" id="GO:0007018">
    <property type="term" value="P:microtubule-based movement"/>
    <property type="evidence" value="ECO:0007669"/>
    <property type="project" value="InterPro"/>
</dbReference>
<dbReference type="GO" id="GO:0003777">
    <property type="term" value="F:microtubule motor activity"/>
    <property type="evidence" value="ECO:0007669"/>
    <property type="project" value="InterPro"/>
</dbReference>
<dbReference type="PANTHER" id="PTHR47972">
    <property type="entry name" value="KINESIN-LIKE PROTEIN KLP-3"/>
    <property type="match status" value="1"/>
</dbReference>
<feature type="coiled-coil region" evidence="8">
    <location>
        <begin position="422"/>
        <end position="463"/>
    </location>
</feature>
<dbReference type="Proteomes" id="UP000682877">
    <property type="component" value="Chromosome 1"/>
</dbReference>
<dbReference type="InterPro" id="IPR036961">
    <property type="entry name" value="Kinesin_motor_dom_sf"/>
</dbReference>
<dbReference type="EMBL" id="LR999451">
    <property type="protein sequence ID" value="CAE5960239.1"/>
    <property type="molecule type" value="Genomic_DNA"/>
</dbReference>
<feature type="binding site" evidence="7">
    <location>
        <begin position="168"/>
        <end position="175"/>
    </location>
    <ligand>
        <name>ATP</name>
        <dbReference type="ChEBI" id="CHEBI:30616"/>
    </ligand>
</feature>
<dbReference type="SMART" id="SM00129">
    <property type="entry name" value="KISc"/>
    <property type="match status" value="1"/>
</dbReference>
<dbReference type="AlphaFoldDB" id="A0A8S1ZK91"/>
<keyword evidence="5 8" id="KW-0175">Coiled coil</keyword>
<evidence type="ECO:0000256" key="3">
    <source>
        <dbReference type="ARBA" id="ARBA00022741"/>
    </source>
</evidence>